<dbReference type="GO" id="GO:0016787">
    <property type="term" value="F:hydrolase activity"/>
    <property type="evidence" value="ECO:0007669"/>
    <property type="project" value="UniProtKB-KW"/>
</dbReference>
<dbReference type="PANTHER" id="PTHR43540:SF6">
    <property type="entry name" value="ISOCHORISMATASE-LIKE DOMAIN-CONTAINING PROTEIN"/>
    <property type="match status" value="1"/>
</dbReference>
<comment type="caution">
    <text evidence="3">The sequence shown here is derived from an EMBL/GenBank/DDBJ whole genome shotgun (WGS) entry which is preliminary data.</text>
</comment>
<dbReference type="InterPro" id="IPR000868">
    <property type="entry name" value="Isochorismatase-like_dom"/>
</dbReference>
<dbReference type="RefSeq" id="WP_065059289.1">
    <property type="nucleotide sequence ID" value="NZ_CADFGN010000003.1"/>
</dbReference>
<dbReference type="SUPFAM" id="SSF52499">
    <property type="entry name" value="Isochorismatase-like hydrolases"/>
    <property type="match status" value="1"/>
</dbReference>
<dbReference type="PANTHER" id="PTHR43540">
    <property type="entry name" value="PEROXYUREIDOACRYLATE/UREIDOACRYLATE AMIDOHYDROLASE-RELATED"/>
    <property type="match status" value="1"/>
</dbReference>
<dbReference type="InterPro" id="IPR050272">
    <property type="entry name" value="Isochorismatase-like_hydrls"/>
</dbReference>
<dbReference type="CDD" id="cd01014">
    <property type="entry name" value="nicotinamidase_related"/>
    <property type="match status" value="1"/>
</dbReference>
<dbReference type="InterPro" id="IPR036380">
    <property type="entry name" value="Isochorismatase-like_sf"/>
</dbReference>
<evidence type="ECO:0000256" key="1">
    <source>
        <dbReference type="ARBA" id="ARBA00022801"/>
    </source>
</evidence>
<dbReference type="Proteomes" id="UP000183529">
    <property type="component" value="Unassembled WGS sequence"/>
</dbReference>
<dbReference type="Pfam" id="PF00857">
    <property type="entry name" value="Isochorismatase"/>
    <property type="match status" value="1"/>
</dbReference>
<dbReference type="AlphaFoldDB" id="A0A1A5XH87"/>
<keyword evidence="1" id="KW-0378">Hydrolase</keyword>
<evidence type="ECO:0000313" key="3">
    <source>
        <dbReference type="EMBL" id="SEK11344.1"/>
    </source>
</evidence>
<name>A0A1A5XH87_9BURK</name>
<protein>
    <submittedName>
        <fullName evidence="3">Nicotinamidase-related amidase</fullName>
    </submittedName>
</protein>
<organism evidence="3 4">
    <name type="scientific">Paraburkholderia tropica</name>
    <dbReference type="NCBI Taxonomy" id="92647"/>
    <lineage>
        <taxon>Bacteria</taxon>
        <taxon>Pseudomonadati</taxon>
        <taxon>Pseudomonadota</taxon>
        <taxon>Betaproteobacteria</taxon>
        <taxon>Burkholderiales</taxon>
        <taxon>Burkholderiaceae</taxon>
        <taxon>Paraburkholderia</taxon>
    </lineage>
</organism>
<evidence type="ECO:0000313" key="4">
    <source>
        <dbReference type="Proteomes" id="UP000183529"/>
    </source>
</evidence>
<dbReference type="Gene3D" id="3.40.50.850">
    <property type="entry name" value="Isochorismatase-like"/>
    <property type="match status" value="1"/>
</dbReference>
<accession>A0A1A5XH87</accession>
<feature type="domain" description="Isochorismatase-like" evidence="2">
    <location>
        <begin position="8"/>
        <end position="168"/>
    </location>
</feature>
<dbReference type="OrthoDB" id="5360912at2"/>
<proteinExistence type="predicted"/>
<dbReference type="EMBL" id="FNZM01000020">
    <property type="protein sequence ID" value="SEK11344.1"/>
    <property type="molecule type" value="Genomic_DNA"/>
</dbReference>
<gene>
    <name evidence="3" type="ORF">SAMN05216550_12049</name>
</gene>
<evidence type="ECO:0000259" key="2">
    <source>
        <dbReference type="Pfam" id="PF00857"/>
    </source>
</evidence>
<reference evidence="3 4" key="1">
    <citation type="submission" date="2016-10" db="EMBL/GenBank/DDBJ databases">
        <authorList>
            <person name="Varghese N."/>
            <person name="Submissions S."/>
        </authorList>
    </citation>
    <scope>NUCLEOTIDE SEQUENCE [LARGE SCALE GENOMIC DNA]</scope>
    <source>
        <strain evidence="3 4">LMG 22274</strain>
    </source>
</reference>
<sequence length="211" mass="22218">MSAQPRRALVVIDVQNEYVSGDLPIEYPDVHTSLANIGRAIDAARTAGVPVVVVQNFAPAESPLFARGSAGAELHDVVASRERDHYVEKSLPSAFAGTDLGAWLAARGIDTLTIVGYMTHNCDASTAFDATHAGLAVEFLEDATGAVPYENSAGAASAAEIHRVFSVVMQSRFAAVASTDAWLAALAEGAPLPRDNIYLSNQRARKARVAA</sequence>